<name>A0A8S4A1Y6_9EUPU</name>
<organism evidence="4 5">
    <name type="scientific">Candidula unifasciata</name>
    <dbReference type="NCBI Taxonomy" id="100452"/>
    <lineage>
        <taxon>Eukaryota</taxon>
        <taxon>Metazoa</taxon>
        <taxon>Spiralia</taxon>
        <taxon>Lophotrochozoa</taxon>
        <taxon>Mollusca</taxon>
        <taxon>Gastropoda</taxon>
        <taxon>Heterobranchia</taxon>
        <taxon>Euthyneura</taxon>
        <taxon>Panpulmonata</taxon>
        <taxon>Eupulmonata</taxon>
        <taxon>Stylommatophora</taxon>
        <taxon>Helicina</taxon>
        <taxon>Helicoidea</taxon>
        <taxon>Geomitridae</taxon>
        <taxon>Candidula</taxon>
    </lineage>
</organism>
<dbReference type="InterPro" id="IPR006569">
    <property type="entry name" value="CID_dom"/>
</dbReference>
<evidence type="ECO:0000313" key="4">
    <source>
        <dbReference type="EMBL" id="CAG5134322.1"/>
    </source>
</evidence>
<keyword evidence="1" id="KW-0175">Coiled coil</keyword>
<feature type="region of interest" description="Disordered" evidence="2">
    <location>
        <begin position="1271"/>
        <end position="1300"/>
    </location>
</feature>
<keyword evidence="5" id="KW-1185">Reference proteome</keyword>
<dbReference type="InterPro" id="IPR045154">
    <property type="entry name" value="PCF11-like"/>
</dbReference>
<protein>
    <recommendedName>
        <fullName evidence="3">CID domain-containing protein</fullName>
    </recommendedName>
</protein>
<feature type="compositionally biased region" description="Basic and acidic residues" evidence="2">
    <location>
        <begin position="389"/>
        <end position="399"/>
    </location>
</feature>
<dbReference type="Pfam" id="PF04818">
    <property type="entry name" value="CID"/>
    <property type="match status" value="1"/>
</dbReference>
<feature type="coiled-coil region" evidence="1">
    <location>
        <begin position="181"/>
        <end position="221"/>
    </location>
</feature>
<feature type="region of interest" description="Disordered" evidence="2">
    <location>
        <begin position="1133"/>
        <end position="1237"/>
    </location>
</feature>
<feature type="compositionally biased region" description="Basic and acidic residues" evidence="2">
    <location>
        <begin position="716"/>
        <end position="726"/>
    </location>
</feature>
<sequence>MSDDVTESFRSSLDDLKMNSKPQISMLTMLAEDHEQYASDIVRVIEEQIKKVPVSRKLPIMYLIDSIIKNLSGTMYPQLFAQCIVPVFCGVFEEVDEKTRQAMYKLRQTWPDIIPNKQLYILDRKVQLIDPAWPITAKAPEHGVIHVNPKFLKPKEKEERSPQFSPVHSDSSVDESIREELYVKEKELQKLRLELELAETKAKLEQQKKQLEQAAALKASKNIIDREPPPVIKLPPVGSSQATTVPPTNRDPRVSRDPRVTRDPRLKRQQERQEQERLELEKVEAVVVAGPTAGVRVPPVESVPSASTSPRMDLATLLNSFSNAAAKVAAEQAKKRNPSVESVTSKSEAQSRGKSPDVHPHRSPESVSHRKSPETLVHRRSPETVSQRKSPEAHFHSRSEAVSQRKSPEIALQRKSPDAQVNDNECFEQGVVCDKKAVTQIKTESLANSTNTQIHKVHEPKSVSTKTKDKKSEDSKDSKRDKKWSPHGKDKEKQSNREKDKRDSKDSSRKDSKDRDKRDSKEKERKEKESERPRDRRDSRERRSEVIANRHGERREYRHPAPEFKRGSYRDTRENRNRGRGRHATSVIHSTDSRTDQFGRTLRRSKSGSRSRDRSPVDRDERIVRSPKDGSKEDRLRLERTPSDSSDKHTASHGGIEEMDNSDTKDNGFYSLPPESIIKEEFVSEEEKIQEDASFHRTEIDSHIKEVSSDTGFSRTKVEQEAKDHQISDIKNVEALDVKPKQEVSDSVMSSSEDVDMRIQQQAVTVKKLDSADKAAEDIVSSVDSQAGMKRPYPDSVDMKPDLRPYKIPKLGAKKVEAKPNDNQEDIRNLFGEEDVDYRHPMLAAPVQAQSSISNQNFLPPSGLNVKSPAQRRWSQFKESHPDDFAQDMERKRLRDAQMQSMAIDNQDVDLRPLTSSRQRSLPLPSGDVGLPIPKDLSVENQEQILQRAEQELKEGRISHGDHQEIVRQLGQVYDIQKKRHNLGEQPSRALDLRDPRLRGIRETKSPYHDIDRRLPYPEDVEPLRKEPLRSRLPAQPVSGDLSEQPSENSPRYREKRENYRANYEMSPNEDFDARQHIHSRPRHDRQMEYERRRGIVEDFDGRSPKDMESAQPRSVRDYERAPIRYADYDGRHSRDVERMSELSSHDIDARHPRRIEEDPRSEYRSENSRGSFDEYSRPHVRGPPMRGDMHSHDVREERLDDVHSLRRNTPPSDAPFRGPPKEDVEGHRPFGASGPPVRESFINQGPRLGPVQDIRGPLPNFPGAMVRPEQRMPAPLGPRPQAPGPVRQASGTSDPMDDPRWSAMKGLLDNEGTEELVIDGKPFELRMGTSRKLRIYGKDMDVAVDMKERGLRIDGQLVYKLGEPIKEVPAVGRTVRLYYHGLPKPIWLDGQQHEMRVDAPPRNVMVDGVRRGFQIDGRDMMILVDRLEKVLMGGLQERSE</sequence>
<feature type="compositionally biased region" description="Basic and acidic residues" evidence="2">
    <location>
        <begin position="1133"/>
        <end position="1178"/>
    </location>
</feature>
<feature type="region of interest" description="Disordered" evidence="2">
    <location>
        <begin position="226"/>
        <end position="277"/>
    </location>
</feature>
<feature type="compositionally biased region" description="Basic and acidic residues" evidence="2">
    <location>
        <begin position="610"/>
        <end position="650"/>
    </location>
</feature>
<comment type="caution">
    <text evidence="4">The sequence shown here is derived from an EMBL/GenBank/DDBJ whole genome shotgun (WGS) entry which is preliminary data.</text>
</comment>
<dbReference type="GO" id="GO:0005737">
    <property type="term" value="C:cytoplasm"/>
    <property type="evidence" value="ECO:0007669"/>
    <property type="project" value="TreeGrafter"/>
</dbReference>
<evidence type="ECO:0000256" key="1">
    <source>
        <dbReference type="SAM" id="Coils"/>
    </source>
</evidence>
<dbReference type="EMBL" id="CAJHNH020007046">
    <property type="protein sequence ID" value="CAG5134322.1"/>
    <property type="molecule type" value="Genomic_DNA"/>
</dbReference>
<gene>
    <name evidence="4" type="ORF">CUNI_LOCUS19880</name>
</gene>
<feature type="compositionally biased region" description="Basic and acidic residues" evidence="2">
    <location>
        <begin position="456"/>
        <end position="577"/>
    </location>
</feature>
<feature type="compositionally biased region" description="Basic and acidic residues" evidence="2">
    <location>
        <begin position="1220"/>
        <end position="1229"/>
    </location>
</feature>
<feature type="region of interest" description="Disordered" evidence="2">
    <location>
        <begin position="980"/>
        <end position="1119"/>
    </location>
</feature>
<dbReference type="GO" id="GO:0000993">
    <property type="term" value="F:RNA polymerase II complex binding"/>
    <property type="evidence" value="ECO:0007669"/>
    <property type="project" value="InterPro"/>
</dbReference>
<feature type="region of interest" description="Disordered" evidence="2">
    <location>
        <begin position="780"/>
        <end position="805"/>
    </location>
</feature>
<evidence type="ECO:0000313" key="5">
    <source>
        <dbReference type="Proteomes" id="UP000678393"/>
    </source>
</evidence>
<feature type="region of interest" description="Disordered" evidence="2">
    <location>
        <begin position="854"/>
        <end position="886"/>
    </location>
</feature>
<feature type="compositionally biased region" description="Basic and acidic residues" evidence="2">
    <location>
        <begin position="991"/>
        <end position="1030"/>
    </location>
</feature>
<feature type="compositionally biased region" description="Basic and acidic residues" evidence="2">
    <location>
        <begin position="1051"/>
        <end position="1060"/>
    </location>
</feature>
<feature type="region of interest" description="Disordered" evidence="2">
    <location>
        <begin position="444"/>
        <end position="726"/>
    </location>
</feature>
<dbReference type="SUPFAM" id="SSF48464">
    <property type="entry name" value="ENTH/VHS domain"/>
    <property type="match status" value="1"/>
</dbReference>
<feature type="compositionally biased region" description="Polar residues" evidence="2">
    <location>
        <begin position="339"/>
        <end position="348"/>
    </location>
</feature>
<dbReference type="Proteomes" id="UP000678393">
    <property type="component" value="Unassembled WGS sequence"/>
</dbReference>
<dbReference type="PROSITE" id="PS51391">
    <property type="entry name" value="CID"/>
    <property type="match status" value="1"/>
</dbReference>
<dbReference type="SMART" id="SM00582">
    <property type="entry name" value="RPR"/>
    <property type="match status" value="1"/>
</dbReference>
<feature type="compositionally biased region" description="Polar residues" evidence="2">
    <location>
        <begin position="444"/>
        <end position="454"/>
    </location>
</feature>
<feature type="compositionally biased region" description="Basic and acidic residues" evidence="2">
    <location>
        <begin position="876"/>
        <end position="886"/>
    </location>
</feature>
<dbReference type="PANTHER" id="PTHR15921:SF3">
    <property type="entry name" value="PRE-MRNA CLEAVAGE COMPLEX 2 PROTEIN PCF11"/>
    <property type="match status" value="1"/>
</dbReference>
<dbReference type="GO" id="GO:0006369">
    <property type="term" value="P:termination of RNA polymerase II transcription"/>
    <property type="evidence" value="ECO:0007669"/>
    <property type="project" value="InterPro"/>
</dbReference>
<evidence type="ECO:0000259" key="3">
    <source>
        <dbReference type="PROSITE" id="PS51391"/>
    </source>
</evidence>
<dbReference type="InterPro" id="IPR047415">
    <property type="entry name" value="Pcf11_CID"/>
</dbReference>
<feature type="compositionally biased region" description="Polar residues" evidence="2">
    <location>
        <begin position="238"/>
        <end position="247"/>
    </location>
</feature>
<reference evidence="4" key="1">
    <citation type="submission" date="2021-04" db="EMBL/GenBank/DDBJ databases">
        <authorList>
            <consortium name="Molecular Ecology Group"/>
        </authorList>
    </citation>
    <scope>NUCLEOTIDE SEQUENCE</scope>
</reference>
<dbReference type="PANTHER" id="PTHR15921">
    <property type="entry name" value="PRE-MRNA CLEAVAGE COMPLEX II"/>
    <property type="match status" value="1"/>
</dbReference>
<feature type="region of interest" description="Disordered" evidence="2">
    <location>
        <begin position="327"/>
        <end position="424"/>
    </location>
</feature>
<dbReference type="InterPro" id="IPR008942">
    <property type="entry name" value="ENTH_VHS"/>
</dbReference>
<dbReference type="OrthoDB" id="343582at2759"/>
<feature type="compositionally biased region" description="Basic and acidic residues" evidence="2">
    <location>
        <begin position="677"/>
        <end position="708"/>
    </location>
</feature>
<proteinExistence type="predicted"/>
<dbReference type="GO" id="GO:0005849">
    <property type="term" value="C:mRNA cleavage factor complex"/>
    <property type="evidence" value="ECO:0007669"/>
    <property type="project" value="TreeGrafter"/>
</dbReference>
<feature type="compositionally biased region" description="Basic and acidic residues" evidence="2">
    <location>
        <begin position="1085"/>
        <end position="1119"/>
    </location>
</feature>
<feature type="domain" description="CID" evidence="3">
    <location>
        <begin position="1"/>
        <end position="130"/>
    </location>
</feature>
<feature type="compositionally biased region" description="Basic and acidic residues" evidence="2">
    <location>
        <begin position="1188"/>
        <end position="1205"/>
    </location>
</feature>
<accession>A0A8S4A1Y6</accession>
<feature type="compositionally biased region" description="Basic and acidic residues" evidence="2">
    <location>
        <begin position="250"/>
        <end position="277"/>
    </location>
</feature>
<feature type="compositionally biased region" description="Basic and acidic residues" evidence="2">
    <location>
        <begin position="349"/>
        <end position="382"/>
    </location>
</feature>
<dbReference type="Gene3D" id="1.25.40.90">
    <property type="match status" value="1"/>
</dbReference>
<dbReference type="CDD" id="cd16982">
    <property type="entry name" value="CID_Pcf11"/>
    <property type="match status" value="1"/>
</dbReference>
<dbReference type="GO" id="GO:0031124">
    <property type="term" value="P:mRNA 3'-end processing"/>
    <property type="evidence" value="ECO:0007669"/>
    <property type="project" value="InterPro"/>
</dbReference>
<evidence type="ECO:0000256" key="2">
    <source>
        <dbReference type="SAM" id="MobiDB-lite"/>
    </source>
</evidence>
<dbReference type="GO" id="GO:0003729">
    <property type="term" value="F:mRNA binding"/>
    <property type="evidence" value="ECO:0007669"/>
    <property type="project" value="InterPro"/>
</dbReference>